<dbReference type="Proteomes" id="UP000050525">
    <property type="component" value="Unassembled WGS sequence"/>
</dbReference>
<proteinExistence type="predicted"/>
<protein>
    <submittedName>
        <fullName evidence="1">Uncharacterized protein</fullName>
    </submittedName>
</protein>
<evidence type="ECO:0000313" key="1">
    <source>
        <dbReference type="EMBL" id="KYO32572.1"/>
    </source>
</evidence>
<keyword evidence="2" id="KW-1185">Reference proteome</keyword>
<comment type="caution">
    <text evidence="1">The sequence shown here is derived from an EMBL/GenBank/DDBJ whole genome shotgun (WGS) entry which is preliminary data.</text>
</comment>
<evidence type="ECO:0000313" key="2">
    <source>
        <dbReference type="Proteomes" id="UP000050525"/>
    </source>
</evidence>
<dbReference type="EMBL" id="AKHW03003905">
    <property type="protein sequence ID" value="KYO32572.1"/>
    <property type="molecule type" value="Genomic_DNA"/>
</dbReference>
<organism evidence="1 2">
    <name type="scientific">Alligator mississippiensis</name>
    <name type="common">American alligator</name>
    <dbReference type="NCBI Taxonomy" id="8496"/>
    <lineage>
        <taxon>Eukaryota</taxon>
        <taxon>Metazoa</taxon>
        <taxon>Chordata</taxon>
        <taxon>Craniata</taxon>
        <taxon>Vertebrata</taxon>
        <taxon>Euteleostomi</taxon>
        <taxon>Archelosauria</taxon>
        <taxon>Archosauria</taxon>
        <taxon>Crocodylia</taxon>
        <taxon>Alligatoridae</taxon>
        <taxon>Alligatorinae</taxon>
        <taxon>Alligator</taxon>
    </lineage>
</organism>
<name>A0A151N6W1_ALLMI</name>
<gene>
    <name evidence="1" type="ORF">Y1Q_0007771</name>
</gene>
<dbReference type="AlphaFoldDB" id="A0A151N6W1"/>
<sequence>MDGMVLWVGRDNAQEQNSKLLVWIRNFSSENTFWIAEQGTAVMKMKKKNVEERQSWNRESFNRAGFMSRLQTHEFESYKFTRDIF</sequence>
<reference evidence="1 2" key="1">
    <citation type="journal article" date="2012" name="Genome Biol.">
        <title>Sequencing three crocodilian genomes to illuminate the evolution of archosaurs and amniotes.</title>
        <authorList>
            <person name="St John J.A."/>
            <person name="Braun E.L."/>
            <person name="Isberg S.R."/>
            <person name="Miles L.G."/>
            <person name="Chong A.Y."/>
            <person name="Gongora J."/>
            <person name="Dalzell P."/>
            <person name="Moran C."/>
            <person name="Bed'hom B."/>
            <person name="Abzhanov A."/>
            <person name="Burgess S.C."/>
            <person name="Cooksey A.M."/>
            <person name="Castoe T.A."/>
            <person name="Crawford N.G."/>
            <person name="Densmore L.D."/>
            <person name="Drew J.C."/>
            <person name="Edwards S.V."/>
            <person name="Faircloth B.C."/>
            <person name="Fujita M.K."/>
            <person name="Greenwold M.J."/>
            <person name="Hoffmann F.G."/>
            <person name="Howard J.M."/>
            <person name="Iguchi T."/>
            <person name="Janes D.E."/>
            <person name="Khan S.Y."/>
            <person name="Kohno S."/>
            <person name="de Koning A.J."/>
            <person name="Lance S.L."/>
            <person name="McCarthy F.M."/>
            <person name="McCormack J.E."/>
            <person name="Merchant M.E."/>
            <person name="Peterson D.G."/>
            <person name="Pollock D.D."/>
            <person name="Pourmand N."/>
            <person name="Raney B.J."/>
            <person name="Roessler K.A."/>
            <person name="Sanford J.R."/>
            <person name="Sawyer R.H."/>
            <person name="Schmidt C.J."/>
            <person name="Triplett E.W."/>
            <person name="Tuberville T.D."/>
            <person name="Venegas-Anaya M."/>
            <person name="Howard J.T."/>
            <person name="Jarvis E.D."/>
            <person name="Guillette L.J.Jr."/>
            <person name="Glenn T.C."/>
            <person name="Green R.E."/>
            <person name="Ray D.A."/>
        </authorList>
    </citation>
    <scope>NUCLEOTIDE SEQUENCE [LARGE SCALE GENOMIC DNA]</scope>
    <source>
        <strain evidence="1">KSC_2009_1</strain>
    </source>
</reference>
<accession>A0A151N6W1</accession>